<name>A0AAN6N8I4_9PEZI</name>
<protein>
    <submittedName>
        <fullName evidence="2">Osmotin, thaumatin-like protein</fullName>
    </submittedName>
</protein>
<proteinExistence type="predicted"/>
<feature type="non-terminal residue" evidence="2">
    <location>
        <position position="1"/>
    </location>
</feature>
<reference evidence="3" key="1">
    <citation type="journal article" date="2023" name="Mol. Phylogenet. Evol.">
        <title>Genome-scale phylogeny and comparative genomics of the fungal order Sordariales.</title>
        <authorList>
            <person name="Hensen N."/>
            <person name="Bonometti L."/>
            <person name="Westerberg I."/>
            <person name="Brannstrom I.O."/>
            <person name="Guillou S."/>
            <person name="Cros-Aarteil S."/>
            <person name="Calhoun S."/>
            <person name="Haridas S."/>
            <person name="Kuo A."/>
            <person name="Mondo S."/>
            <person name="Pangilinan J."/>
            <person name="Riley R."/>
            <person name="LaButti K."/>
            <person name="Andreopoulos B."/>
            <person name="Lipzen A."/>
            <person name="Chen C."/>
            <person name="Yan M."/>
            <person name="Daum C."/>
            <person name="Ng V."/>
            <person name="Clum A."/>
            <person name="Steindorff A."/>
            <person name="Ohm R.A."/>
            <person name="Martin F."/>
            <person name="Silar P."/>
            <person name="Natvig D.O."/>
            <person name="Lalanne C."/>
            <person name="Gautier V."/>
            <person name="Ament-Velasquez S.L."/>
            <person name="Kruys A."/>
            <person name="Hutchinson M.I."/>
            <person name="Powell A.J."/>
            <person name="Barry K."/>
            <person name="Miller A.N."/>
            <person name="Grigoriev I.V."/>
            <person name="Debuchy R."/>
            <person name="Gladieux P."/>
            <person name="Hiltunen Thoren M."/>
            <person name="Johannesson H."/>
        </authorList>
    </citation>
    <scope>NUCLEOTIDE SEQUENCE [LARGE SCALE GENOMIC DNA]</scope>
    <source>
        <strain evidence="3">CBS 340.73</strain>
    </source>
</reference>
<evidence type="ECO:0000256" key="1">
    <source>
        <dbReference type="SAM" id="MobiDB-lite"/>
    </source>
</evidence>
<dbReference type="EMBL" id="MU853794">
    <property type="protein sequence ID" value="KAK3940586.1"/>
    <property type="molecule type" value="Genomic_DNA"/>
</dbReference>
<feature type="compositionally biased region" description="Low complexity" evidence="1">
    <location>
        <begin position="1"/>
        <end position="26"/>
    </location>
</feature>
<dbReference type="Pfam" id="PF00314">
    <property type="entry name" value="Thaumatin"/>
    <property type="match status" value="1"/>
</dbReference>
<evidence type="ECO:0000313" key="2">
    <source>
        <dbReference type="EMBL" id="KAK3940586.1"/>
    </source>
</evidence>
<organism evidence="2 3">
    <name type="scientific">Diplogelasinospora grovesii</name>
    <dbReference type="NCBI Taxonomy" id="303347"/>
    <lineage>
        <taxon>Eukaryota</taxon>
        <taxon>Fungi</taxon>
        <taxon>Dikarya</taxon>
        <taxon>Ascomycota</taxon>
        <taxon>Pezizomycotina</taxon>
        <taxon>Sordariomycetes</taxon>
        <taxon>Sordariomycetidae</taxon>
        <taxon>Sordariales</taxon>
        <taxon>Diplogelasinosporaceae</taxon>
        <taxon>Diplogelasinospora</taxon>
    </lineage>
</organism>
<accession>A0AAN6N8I4</accession>
<dbReference type="SMART" id="SM00205">
    <property type="entry name" value="THN"/>
    <property type="match status" value="1"/>
</dbReference>
<keyword evidence="3" id="KW-1185">Reference proteome</keyword>
<sequence length="448" mass="48315">SPPATISTGTTTPTASSPQSSASPNSGNVPGIAGNGTFTEDPTTFLNGTAPQTIPLVVTNNCPETLWPAIISQRGLGPEVGGFELATFTSRVMCVSPDWQGRVWGRTNCSFNDDGTAPSVLGGVNGSGAACLTGDCAAQLDCKLSGRVPASLAEFNLAGGYMSRQTFYDISLVDGYNLPLGIVYIPAENTTWIPPNLTNLVCIASPGYLADPAATGLTYTNATYPMPYEPEKTNDMLLDWCPWELQAYPPASPGDAVFPYPEGGVQRPLFDPCLSACASTNLPQDCCTYYYHDPFICQPSTYSRIIKAICPDAYSYAYDDRTSTFIIPSGGGFEVVFCPVGRSTNILTTAGDQLRALSNNLTQDSDTFQQQLKNLEAARKRIYLKSHPAPETSRSAGRYTLVLLIPRCLVVTGVVALAIARTEIEFAEGCYLTIFAMFVSWWLRTWWF</sequence>
<dbReference type="InterPro" id="IPR037176">
    <property type="entry name" value="Osmotin/thaumatin-like_sf"/>
</dbReference>
<dbReference type="Gene3D" id="2.60.110.10">
    <property type="entry name" value="Thaumatin"/>
    <property type="match status" value="1"/>
</dbReference>
<dbReference type="InterPro" id="IPR001938">
    <property type="entry name" value="Thaumatin"/>
</dbReference>
<feature type="compositionally biased region" description="Polar residues" evidence="1">
    <location>
        <begin position="36"/>
        <end position="45"/>
    </location>
</feature>
<dbReference type="AlphaFoldDB" id="A0AAN6N8I4"/>
<dbReference type="PROSITE" id="PS51367">
    <property type="entry name" value="THAUMATIN_2"/>
    <property type="match status" value="1"/>
</dbReference>
<dbReference type="PANTHER" id="PTHR31048">
    <property type="entry name" value="OS03G0233200 PROTEIN"/>
    <property type="match status" value="1"/>
</dbReference>
<dbReference type="SUPFAM" id="SSF49870">
    <property type="entry name" value="Osmotin, thaumatin-like protein"/>
    <property type="match status" value="1"/>
</dbReference>
<evidence type="ECO:0000313" key="3">
    <source>
        <dbReference type="Proteomes" id="UP001303473"/>
    </source>
</evidence>
<dbReference type="Proteomes" id="UP001303473">
    <property type="component" value="Unassembled WGS sequence"/>
</dbReference>
<gene>
    <name evidence="2" type="ORF">QBC46DRAFT_260553</name>
</gene>
<feature type="region of interest" description="Disordered" evidence="1">
    <location>
        <begin position="1"/>
        <end position="45"/>
    </location>
</feature>
<comment type="caution">
    <text evidence="2">The sequence shown here is derived from an EMBL/GenBank/DDBJ whole genome shotgun (WGS) entry which is preliminary data.</text>
</comment>